<reference evidence="1 2" key="1">
    <citation type="submission" date="2023-05" db="EMBL/GenBank/DDBJ databases">
        <title>B98-5 Cell Line De Novo Hybrid Assembly: An Optical Mapping Approach.</title>
        <authorList>
            <person name="Kananen K."/>
            <person name="Auerbach J.A."/>
            <person name="Kautto E."/>
            <person name="Blachly J.S."/>
        </authorList>
    </citation>
    <scope>NUCLEOTIDE SEQUENCE [LARGE SCALE GENOMIC DNA]</scope>
    <source>
        <strain evidence="1">B95-8</strain>
        <tissue evidence="1">Cell line</tissue>
    </source>
</reference>
<dbReference type="Proteomes" id="UP001266305">
    <property type="component" value="Unassembled WGS sequence"/>
</dbReference>
<evidence type="ECO:0000313" key="2">
    <source>
        <dbReference type="Proteomes" id="UP001266305"/>
    </source>
</evidence>
<name>A0ABQ9U249_SAGOE</name>
<sequence>MGSGKDSRVCILPFGEQSPALTPASFDVLRSVVFFYIKSPLRVEEAGLQELIPTTWWPHRSSKEGKESSEMKEETAEERLRRRAYERGCQRLKKHIEGRPSLGMGLRAVFLTSPPVVEELQVQILKLLLDNKDGNGGEASRYIFLTKFRKFLQENASGRGVGVLWASSLWTPGCTAQATPSAPSTSRAASSLPSPELFSAAFPSLLNPRPLSRALDEEWNMPMLCPPEYMVCFLHRLISALRYYWDEYKASNPRASYSEEAYIPPQIFYNGKVDYFDMQRLGGLLSHLRKTLKDDLASKANIVIDPLELQATTMDDLDEDEEPAPAMAQRPMQTLAVGGSLPLPRPSWLSSPTLGRANRFLSTAAVSLMTPRRPLSTSEKVKVRTLSVEQRTHEDIEGSHWNEGLLLGRPPEEPEQPLTENSLLEVLDGVVMMYNLSVHQQLGKMVGVSDDVNEYAVALRDTEDKLRRCPEWRKDIFAELTKSQKVFSEKLDHLSRRLAWVHATVYSQVSRDYSCLAPTSLSDPRSGKVMPGSLVHLPFWASGTHMFLPTLQTLSSHAMSPVSLMPHGLRKHCFLTSSTPHRPVLQGTSSSSLAFCSGRIVTAQVCAQTRPLTACLHLLLSSSGPASKTPLVSSPATPVCLPQEKMLDIYWLLRVCLRTIEHSDRTGSLFAFMPEFYLSVAINSYSALKNYFGPVHSIEELPGKGTIQAGTEAEKGSLV</sequence>
<evidence type="ECO:0000313" key="1">
    <source>
        <dbReference type="EMBL" id="KAK2091143.1"/>
    </source>
</evidence>
<comment type="caution">
    <text evidence="1">The sequence shown here is derived from an EMBL/GenBank/DDBJ whole genome shotgun (WGS) entry which is preliminary data.</text>
</comment>
<proteinExistence type="predicted"/>
<organism evidence="1 2">
    <name type="scientific">Saguinus oedipus</name>
    <name type="common">Cotton-top tamarin</name>
    <name type="synonym">Oedipomidas oedipus</name>
    <dbReference type="NCBI Taxonomy" id="9490"/>
    <lineage>
        <taxon>Eukaryota</taxon>
        <taxon>Metazoa</taxon>
        <taxon>Chordata</taxon>
        <taxon>Craniata</taxon>
        <taxon>Vertebrata</taxon>
        <taxon>Euteleostomi</taxon>
        <taxon>Mammalia</taxon>
        <taxon>Eutheria</taxon>
        <taxon>Euarchontoglires</taxon>
        <taxon>Primates</taxon>
        <taxon>Haplorrhini</taxon>
        <taxon>Platyrrhini</taxon>
        <taxon>Cebidae</taxon>
        <taxon>Callitrichinae</taxon>
        <taxon>Saguinus</taxon>
    </lineage>
</organism>
<protein>
    <submittedName>
        <fullName evidence="1">Uncharacterized protein</fullName>
    </submittedName>
</protein>
<gene>
    <name evidence="1" type="ORF">P7K49_030427</name>
</gene>
<keyword evidence="2" id="KW-1185">Reference proteome</keyword>
<accession>A0ABQ9U249</accession>
<dbReference type="EMBL" id="JASSZA010000016">
    <property type="protein sequence ID" value="KAK2091143.1"/>
    <property type="molecule type" value="Genomic_DNA"/>
</dbReference>